<dbReference type="EMBL" id="JARJLG010000147">
    <property type="protein sequence ID" value="KAJ7736763.1"/>
    <property type="molecule type" value="Genomic_DNA"/>
</dbReference>
<dbReference type="GO" id="GO:0042602">
    <property type="term" value="F:riboflavin reductase (NADPH) activity"/>
    <property type="evidence" value="ECO:0007669"/>
    <property type="project" value="TreeGrafter"/>
</dbReference>
<accession>A0AAD7I9B4</accession>
<evidence type="ECO:0000259" key="2">
    <source>
        <dbReference type="Pfam" id="PF13460"/>
    </source>
</evidence>
<comment type="caution">
    <text evidence="3">The sequence shown here is derived from an EMBL/GenBank/DDBJ whole genome shotgun (WGS) entry which is preliminary data.</text>
</comment>
<feature type="domain" description="NAD(P)-binding" evidence="2">
    <location>
        <begin position="7"/>
        <end position="207"/>
    </location>
</feature>
<protein>
    <recommendedName>
        <fullName evidence="2">NAD(P)-binding domain-containing protein</fullName>
    </recommendedName>
</protein>
<dbReference type="InterPro" id="IPR016040">
    <property type="entry name" value="NAD(P)-bd_dom"/>
</dbReference>
<comment type="similarity">
    <text evidence="1">Belongs to the avfA family.</text>
</comment>
<proteinExistence type="inferred from homology"/>
<dbReference type="AlphaFoldDB" id="A0AAD7I9B4"/>
<name>A0AAD7I9B4_9AGAR</name>
<dbReference type="InterPro" id="IPR051606">
    <property type="entry name" value="Polyketide_Oxido-like"/>
</dbReference>
<evidence type="ECO:0000313" key="4">
    <source>
        <dbReference type="Proteomes" id="UP001215280"/>
    </source>
</evidence>
<dbReference type="SUPFAM" id="SSF51735">
    <property type="entry name" value="NAD(P)-binding Rossmann-fold domains"/>
    <property type="match status" value="1"/>
</dbReference>
<dbReference type="PANTHER" id="PTHR43355:SF2">
    <property type="entry name" value="FLAVIN REDUCTASE (NADPH)"/>
    <property type="match status" value="1"/>
</dbReference>
<keyword evidence="4" id="KW-1185">Reference proteome</keyword>
<dbReference type="PANTHER" id="PTHR43355">
    <property type="entry name" value="FLAVIN REDUCTASE (NADPH)"/>
    <property type="match status" value="1"/>
</dbReference>
<organism evidence="3 4">
    <name type="scientific">Mycena maculata</name>
    <dbReference type="NCBI Taxonomy" id="230809"/>
    <lineage>
        <taxon>Eukaryota</taxon>
        <taxon>Fungi</taxon>
        <taxon>Dikarya</taxon>
        <taxon>Basidiomycota</taxon>
        <taxon>Agaricomycotina</taxon>
        <taxon>Agaricomycetes</taxon>
        <taxon>Agaricomycetidae</taxon>
        <taxon>Agaricales</taxon>
        <taxon>Marasmiineae</taxon>
        <taxon>Mycenaceae</taxon>
        <taxon>Mycena</taxon>
    </lineage>
</organism>
<evidence type="ECO:0000313" key="3">
    <source>
        <dbReference type="EMBL" id="KAJ7736763.1"/>
    </source>
</evidence>
<reference evidence="3" key="1">
    <citation type="submission" date="2023-03" db="EMBL/GenBank/DDBJ databases">
        <title>Massive genome expansion in bonnet fungi (Mycena s.s.) driven by repeated elements and novel gene families across ecological guilds.</title>
        <authorList>
            <consortium name="Lawrence Berkeley National Laboratory"/>
            <person name="Harder C.B."/>
            <person name="Miyauchi S."/>
            <person name="Viragh M."/>
            <person name="Kuo A."/>
            <person name="Thoen E."/>
            <person name="Andreopoulos B."/>
            <person name="Lu D."/>
            <person name="Skrede I."/>
            <person name="Drula E."/>
            <person name="Henrissat B."/>
            <person name="Morin E."/>
            <person name="Kohler A."/>
            <person name="Barry K."/>
            <person name="LaButti K."/>
            <person name="Morin E."/>
            <person name="Salamov A."/>
            <person name="Lipzen A."/>
            <person name="Mereny Z."/>
            <person name="Hegedus B."/>
            <person name="Baldrian P."/>
            <person name="Stursova M."/>
            <person name="Weitz H."/>
            <person name="Taylor A."/>
            <person name="Grigoriev I.V."/>
            <person name="Nagy L.G."/>
            <person name="Martin F."/>
            <person name="Kauserud H."/>
        </authorList>
    </citation>
    <scope>NUCLEOTIDE SEQUENCE</scope>
    <source>
        <strain evidence="3">CBHHK188m</strain>
    </source>
</reference>
<gene>
    <name evidence="3" type="ORF">DFH07DRAFT_753286</name>
</gene>
<dbReference type="Gene3D" id="3.40.50.720">
    <property type="entry name" value="NAD(P)-binding Rossmann-like Domain"/>
    <property type="match status" value="1"/>
</dbReference>
<evidence type="ECO:0000256" key="1">
    <source>
        <dbReference type="ARBA" id="ARBA00038376"/>
    </source>
</evidence>
<dbReference type="Pfam" id="PF13460">
    <property type="entry name" value="NAD_binding_10"/>
    <property type="match status" value="1"/>
</dbReference>
<dbReference type="InterPro" id="IPR036291">
    <property type="entry name" value="NAD(P)-bd_dom_sf"/>
</dbReference>
<dbReference type="Proteomes" id="UP001215280">
    <property type="component" value="Unassembled WGS sequence"/>
</dbReference>
<sequence length="224" mass="23967">MRVIVLGATGSSGILVVKEYLKVYPTGTVVIYARNPSKVPADIAASPAVTVVKGELTDATVLTSAFEAGKVDAVLSTVGPTLGHPSTLPLTAAHKTIISVMAAQDCKRLITLSTSSVEDPRDKFSLAAAILVFIVWVIQRNAYNDIIAYSKLVEEECNKHGIDWTVVRVPNLNTKPNQKVIAGYLGDGKTGVFPSRHAIAEFYVREIEGKEWSCKAPALSSTAK</sequence>
<dbReference type="GO" id="GO:0004074">
    <property type="term" value="F:biliverdin reductase [NAD(P)H] activity"/>
    <property type="evidence" value="ECO:0007669"/>
    <property type="project" value="TreeGrafter"/>
</dbReference>